<proteinExistence type="predicted"/>
<dbReference type="AlphaFoldDB" id="A0A4Z2JH95"/>
<accession>A0A4Z2JH95</accession>
<feature type="compositionally biased region" description="Basic and acidic residues" evidence="1">
    <location>
        <begin position="130"/>
        <end position="152"/>
    </location>
</feature>
<gene>
    <name evidence="2" type="ORF">EYF80_000402</name>
</gene>
<protein>
    <submittedName>
        <fullName evidence="2">Uncharacterized protein</fullName>
    </submittedName>
</protein>
<comment type="caution">
    <text evidence="2">The sequence shown here is derived from an EMBL/GenBank/DDBJ whole genome shotgun (WGS) entry which is preliminary data.</text>
</comment>
<evidence type="ECO:0000313" key="3">
    <source>
        <dbReference type="Proteomes" id="UP000314294"/>
    </source>
</evidence>
<evidence type="ECO:0000256" key="1">
    <source>
        <dbReference type="SAM" id="MobiDB-lite"/>
    </source>
</evidence>
<feature type="region of interest" description="Disordered" evidence="1">
    <location>
        <begin position="130"/>
        <end position="172"/>
    </location>
</feature>
<sequence>MSQRIQAGRVKLEANKHSNHSSILNVPSSFSGVRLYSFGIEISLDFRFREQTLRHCEEHNKVSERTMNNRSRESQFEEEKRWRNNHQHRNLAFGRSELPVSCWCLQLLCPLPFHSPAAIGFKRPVGAASYRDEGSRVGRDSDLTAPQDKEPAQDAVTAKADSSPLTDLSDRI</sequence>
<dbReference type="EMBL" id="SRLO01000002">
    <property type="protein sequence ID" value="TNN89114.1"/>
    <property type="molecule type" value="Genomic_DNA"/>
</dbReference>
<evidence type="ECO:0000313" key="2">
    <source>
        <dbReference type="EMBL" id="TNN89114.1"/>
    </source>
</evidence>
<organism evidence="2 3">
    <name type="scientific">Liparis tanakae</name>
    <name type="common">Tanaka's snailfish</name>
    <dbReference type="NCBI Taxonomy" id="230148"/>
    <lineage>
        <taxon>Eukaryota</taxon>
        <taxon>Metazoa</taxon>
        <taxon>Chordata</taxon>
        <taxon>Craniata</taxon>
        <taxon>Vertebrata</taxon>
        <taxon>Euteleostomi</taxon>
        <taxon>Actinopterygii</taxon>
        <taxon>Neopterygii</taxon>
        <taxon>Teleostei</taxon>
        <taxon>Neoteleostei</taxon>
        <taxon>Acanthomorphata</taxon>
        <taxon>Eupercaria</taxon>
        <taxon>Perciformes</taxon>
        <taxon>Cottioidei</taxon>
        <taxon>Cottales</taxon>
        <taxon>Liparidae</taxon>
        <taxon>Liparis</taxon>
    </lineage>
</organism>
<reference evidence="2 3" key="1">
    <citation type="submission" date="2019-03" db="EMBL/GenBank/DDBJ databases">
        <title>First draft genome of Liparis tanakae, snailfish: a comprehensive survey of snailfish specific genes.</title>
        <authorList>
            <person name="Kim W."/>
            <person name="Song I."/>
            <person name="Jeong J.-H."/>
            <person name="Kim D."/>
            <person name="Kim S."/>
            <person name="Ryu S."/>
            <person name="Song J.Y."/>
            <person name="Lee S.K."/>
        </authorList>
    </citation>
    <scope>NUCLEOTIDE SEQUENCE [LARGE SCALE GENOMIC DNA]</scope>
    <source>
        <tissue evidence="2">Muscle</tissue>
    </source>
</reference>
<dbReference type="Proteomes" id="UP000314294">
    <property type="component" value="Unassembled WGS sequence"/>
</dbReference>
<name>A0A4Z2JH95_9TELE</name>
<keyword evidence="3" id="KW-1185">Reference proteome</keyword>